<evidence type="ECO:0000256" key="1">
    <source>
        <dbReference type="SAM" id="SignalP"/>
    </source>
</evidence>
<evidence type="ECO:0000313" key="2">
    <source>
        <dbReference type="EMBL" id="KAJ8922362.1"/>
    </source>
</evidence>
<name>A0AAV8W7R6_9CUCU</name>
<keyword evidence="1" id="KW-0732">Signal</keyword>
<keyword evidence="3" id="KW-1185">Reference proteome</keyword>
<accession>A0AAV8W7R6</accession>
<reference evidence="2 3" key="1">
    <citation type="journal article" date="2023" name="Insect Mol. Biol.">
        <title>Genome sequencing provides insights into the evolution of gene families encoding plant cell wall-degrading enzymes in longhorned beetles.</title>
        <authorList>
            <person name="Shin N.R."/>
            <person name="Okamura Y."/>
            <person name="Kirsch R."/>
            <person name="Pauchet Y."/>
        </authorList>
    </citation>
    <scope>NUCLEOTIDE SEQUENCE [LARGE SCALE GENOMIC DNA]</scope>
    <source>
        <strain evidence="2">EAD_L_NR</strain>
    </source>
</reference>
<protein>
    <submittedName>
        <fullName evidence="2">Uncharacterized protein</fullName>
    </submittedName>
</protein>
<organism evidence="2 3">
    <name type="scientific">Exocentrus adspersus</name>
    <dbReference type="NCBI Taxonomy" id="1586481"/>
    <lineage>
        <taxon>Eukaryota</taxon>
        <taxon>Metazoa</taxon>
        <taxon>Ecdysozoa</taxon>
        <taxon>Arthropoda</taxon>
        <taxon>Hexapoda</taxon>
        <taxon>Insecta</taxon>
        <taxon>Pterygota</taxon>
        <taxon>Neoptera</taxon>
        <taxon>Endopterygota</taxon>
        <taxon>Coleoptera</taxon>
        <taxon>Polyphaga</taxon>
        <taxon>Cucujiformia</taxon>
        <taxon>Chrysomeloidea</taxon>
        <taxon>Cerambycidae</taxon>
        <taxon>Lamiinae</taxon>
        <taxon>Acanthocinini</taxon>
        <taxon>Exocentrus</taxon>
    </lineage>
</organism>
<comment type="caution">
    <text evidence="2">The sequence shown here is derived from an EMBL/GenBank/DDBJ whole genome shotgun (WGS) entry which is preliminary data.</text>
</comment>
<dbReference type="Proteomes" id="UP001159042">
    <property type="component" value="Unassembled WGS sequence"/>
</dbReference>
<proteinExistence type="predicted"/>
<feature type="signal peptide" evidence="1">
    <location>
        <begin position="1"/>
        <end position="22"/>
    </location>
</feature>
<dbReference type="AlphaFoldDB" id="A0AAV8W7R6"/>
<feature type="chain" id="PRO_5043720570" evidence="1">
    <location>
        <begin position="23"/>
        <end position="138"/>
    </location>
</feature>
<gene>
    <name evidence="2" type="ORF">NQ315_004305</name>
</gene>
<sequence>MITTVVSTLLFSTLLVQNRVQAAVANERGKFDVRGNYITNRRHPLDSTCCLIPTCEGYNHCYQTINCGYTCTQGSYEPVDYGSTPGFNLRESFTKNDCHFGVCQNYKFLCNHCPDPREEEFNVHTVRKDCRDCYYKNS</sequence>
<dbReference type="EMBL" id="JANEYG010000007">
    <property type="protein sequence ID" value="KAJ8922362.1"/>
    <property type="molecule type" value="Genomic_DNA"/>
</dbReference>
<evidence type="ECO:0000313" key="3">
    <source>
        <dbReference type="Proteomes" id="UP001159042"/>
    </source>
</evidence>